<dbReference type="Pfam" id="PF07045">
    <property type="entry name" value="DUF1330"/>
    <property type="match status" value="1"/>
</dbReference>
<comment type="caution">
    <text evidence="2">The sequence shown here is derived from an EMBL/GenBank/DDBJ whole genome shotgun (WGS) entry which is preliminary data.</text>
</comment>
<dbReference type="PANTHER" id="PTHR41521:SF4">
    <property type="entry name" value="BLR0684 PROTEIN"/>
    <property type="match status" value="1"/>
</dbReference>
<dbReference type="SUPFAM" id="SSF54909">
    <property type="entry name" value="Dimeric alpha+beta barrel"/>
    <property type="match status" value="1"/>
</dbReference>
<dbReference type="STRING" id="53254.SAMN05660750_02018"/>
<dbReference type="InterPro" id="IPR010753">
    <property type="entry name" value="DUF1330"/>
</dbReference>
<dbReference type="Proteomes" id="UP000051562">
    <property type="component" value="Unassembled WGS sequence"/>
</dbReference>
<evidence type="ECO:0000313" key="3">
    <source>
        <dbReference type="Proteomes" id="UP000051562"/>
    </source>
</evidence>
<feature type="domain" description="DUF1330" evidence="1">
    <location>
        <begin position="3"/>
        <end position="94"/>
    </location>
</feature>
<dbReference type="PANTHER" id="PTHR41521">
    <property type="match status" value="1"/>
</dbReference>
<organism evidence="2 3">
    <name type="scientific">Bosea thiooxidans</name>
    <dbReference type="NCBI Taxonomy" id="53254"/>
    <lineage>
        <taxon>Bacteria</taxon>
        <taxon>Pseudomonadati</taxon>
        <taxon>Pseudomonadota</taxon>
        <taxon>Alphaproteobacteria</taxon>
        <taxon>Hyphomicrobiales</taxon>
        <taxon>Boseaceae</taxon>
        <taxon>Bosea</taxon>
    </lineage>
</organism>
<dbReference type="AlphaFoldDB" id="A0A0Q3HYU9"/>
<evidence type="ECO:0000259" key="1">
    <source>
        <dbReference type="Pfam" id="PF07045"/>
    </source>
</evidence>
<dbReference type="EMBL" id="LMAR01000086">
    <property type="protein sequence ID" value="KQK27928.1"/>
    <property type="molecule type" value="Genomic_DNA"/>
</dbReference>
<name>A0A0Q3HYU9_9HYPH</name>
<evidence type="ECO:0000313" key="2">
    <source>
        <dbReference type="EMBL" id="KQK27928.1"/>
    </source>
</evidence>
<keyword evidence="3" id="KW-1185">Reference proteome</keyword>
<protein>
    <recommendedName>
        <fullName evidence="1">DUF1330 domain-containing protein</fullName>
    </recommendedName>
</protein>
<dbReference type="RefSeq" id="WP_055730778.1">
    <property type="nucleotide sequence ID" value="NZ_LMAR01000086.1"/>
</dbReference>
<sequence>MPKGYVIGRAKVSDATKWGAYAAKASEVMKIYGGTPIVRGGQMTVGEGEGRARNIIIEFNDFASARAYLFSPEYAEARKLREGAGEIDLVAVEGA</sequence>
<accession>A0A0Q3HYU9</accession>
<dbReference type="InterPro" id="IPR011008">
    <property type="entry name" value="Dimeric_a/b-barrel"/>
</dbReference>
<reference evidence="2 3" key="1">
    <citation type="submission" date="2015-10" db="EMBL/GenBank/DDBJ databases">
        <title>Draft genome of Bosea thiooxidans.</title>
        <authorList>
            <person name="Wang X."/>
        </authorList>
    </citation>
    <scope>NUCLEOTIDE SEQUENCE [LARGE SCALE GENOMIC DNA]</scope>
    <source>
        <strain evidence="2 3">CGMCC 9174</strain>
    </source>
</reference>
<dbReference type="Gene3D" id="3.30.70.100">
    <property type="match status" value="1"/>
</dbReference>
<gene>
    <name evidence="2" type="ORF">ARD30_24405</name>
</gene>
<proteinExistence type="predicted"/>